<dbReference type="Pfam" id="PF01784">
    <property type="entry name" value="DUF34_NIF3"/>
    <property type="match status" value="1"/>
</dbReference>
<proteinExistence type="inferred from homology"/>
<dbReference type="PANTHER" id="PTHR13799:SF14">
    <property type="entry name" value="GTP CYCLOHYDROLASE 1 TYPE 2 HOMOLOG"/>
    <property type="match status" value="1"/>
</dbReference>
<keyword evidence="5" id="KW-1185">Reference proteome</keyword>
<comment type="similarity">
    <text evidence="1 3">Belongs to the GTP cyclohydrolase I type 2/NIF3 family.</text>
</comment>
<accession>A0ABS9BGV2</accession>
<reference evidence="4 5" key="1">
    <citation type="submission" date="2022-01" db="EMBL/GenBank/DDBJ databases">
        <title>Flavihumibacter sp. nov., isolated from sediment of a river.</title>
        <authorList>
            <person name="Liu H."/>
        </authorList>
    </citation>
    <scope>NUCLEOTIDE SEQUENCE [LARGE SCALE GENOMIC DNA]</scope>
    <source>
        <strain evidence="4 5">RY-1</strain>
    </source>
</reference>
<protein>
    <recommendedName>
        <fullName evidence="3">GTP cyclohydrolase 1 type 2 homolog</fullName>
    </recommendedName>
</protein>
<dbReference type="EMBL" id="JAKEVY010000002">
    <property type="protein sequence ID" value="MCF1714363.1"/>
    <property type="molecule type" value="Genomic_DNA"/>
</dbReference>
<dbReference type="PIRSF" id="PIRSF037489">
    <property type="entry name" value="UCP037489_NIF3_YqfO"/>
    <property type="match status" value="1"/>
</dbReference>
<dbReference type="RefSeq" id="WP_234864975.1">
    <property type="nucleotide sequence ID" value="NZ_JAKEVY010000002.1"/>
</dbReference>
<evidence type="ECO:0000313" key="4">
    <source>
        <dbReference type="EMBL" id="MCF1714363.1"/>
    </source>
</evidence>
<evidence type="ECO:0000256" key="2">
    <source>
        <dbReference type="ARBA" id="ARBA00022723"/>
    </source>
</evidence>
<dbReference type="InterPro" id="IPR036069">
    <property type="entry name" value="DUF34/NIF3_sf"/>
</dbReference>
<dbReference type="Gene3D" id="3.30.70.120">
    <property type="match status" value="1"/>
</dbReference>
<name>A0ABS9BGV2_9BACT</name>
<dbReference type="NCBIfam" id="TIGR00486">
    <property type="entry name" value="YbgI_SA1388"/>
    <property type="match status" value="1"/>
</dbReference>
<dbReference type="InterPro" id="IPR015867">
    <property type="entry name" value="N-reg_PII/ATP_PRibTrfase_C"/>
</dbReference>
<dbReference type="SUPFAM" id="SSF102705">
    <property type="entry name" value="NIF3 (NGG1p interacting factor 3)-like"/>
    <property type="match status" value="1"/>
</dbReference>
<dbReference type="Gene3D" id="3.40.1390.30">
    <property type="entry name" value="NIF3 (NGG1p interacting factor 3)-like"/>
    <property type="match status" value="1"/>
</dbReference>
<dbReference type="InterPro" id="IPR017221">
    <property type="entry name" value="DUF34/NIF3_bac"/>
</dbReference>
<organism evidence="4 5">
    <name type="scientific">Flavihumibacter fluminis</name>
    <dbReference type="NCBI Taxonomy" id="2909236"/>
    <lineage>
        <taxon>Bacteria</taxon>
        <taxon>Pseudomonadati</taxon>
        <taxon>Bacteroidota</taxon>
        <taxon>Chitinophagia</taxon>
        <taxon>Chitinophagales</taxon>
        <taxon>Chitinophagaceae</taxon>
        <taxon>Flavihumibacter</taxon>
    </lineage>
</organism>
<keyword evidence="2 3" id="KW-0479">Metal-binding</keyword>
<evidence type="ECO:0000256" key="3">
    <source>
        <dbReference type="PIRNR" id="PIRNR037489"/>
    </source>
</evidence>
<dbReference type="PANTHER" id="PTHR13799">
    <property type="entry name" value="NGG1 INTERACTING FACTOR 3"/>
    <property type="match status" value="1"/>
</dbReference>
<evidence type="ECO:0000313" key="5">
    <source>
        <dbReference type="Proteomes" id="UP001200145"/>
    </source>
</evidence>
<gene>
    <name evidence="4" type="ORF">L0U88_06960</name>
</gene>
<comment type="caution">
    <text evidence="4">The sequence shown here is derived from an EMBL/GenBank/DDBJ whole genome shotgun (WGS) entry which is preliminary data.</text>
</comment>
<evidence type="ECO:0000256" key="1">
    <source>
        <dbReference type="ARBA" id="ARBA00006964"/>
    </source>
</evidence>
<dbReference type="Proteomes" id="UP001200145">
    <property type="component" value="Unassembled WGS sequence"/>
</dbReference>
<dbReference type="InterPro" id="IPR002678">
    <property type="entry name" value="DUF34/NIF3"/>
</dbReference>
<sequence>MKIATILEVLEKIAPLQLQESYDNAGLITGNRDWDCTGITISLDATEEVVLEAAAKGHNLVVAHHPIVFSGLKKITGNGYVEKTIITAIKKDIAIYAIHTNLDNVMDGVNGKIADLLKLNNRKPLQPKRDLLKKLVTFVPVAQADQVATALFEAGAGTIGQYSECGFQVEGLGSFKAGEGANPYVGQRGSRHYEKESRVEVIYPVLQESRVLEALLANHPYEEVAYDLYNLSNSHPGIGSGLVGELEESMPVRSFLEQLKQVFQVPVIRHSPLLKDSIRRVAICGGAGSFLINSALRNKADIYITGDMKYHEFFEANGRLVIADIGHFESEQYTVDLLYDILAKKFPTFAVFKTGVKTNPVNYYS</sequence>